<dbReference type="SUPFAM" id="SSF48230">
    <property type="entry name" value="Chondroitin AC/alginate lyase"/>
    <property type="match status" value="1"/>
</dbReference>
<dbReference type="InterPro" id="IPR013783">
    <property type="entry name" value="Ig-like_fold"/>
</dbReference>
<evidence type="ECO:0008006" key="4">
    <source>
        <dbReference type="Google" id="ProtNLM"/>
    </source>
</evidence>
<organism evidence="2 3">
    <name type="scientific">Streptomyces pathocidini</name>
    <dbReference type="NCBI Taxonomy" id="1650571"/>
    <lineage>
        <taxon>Bacteria</taxon>
        <taxon>Bacillati</taxon>
        <taxon>Actinomycetota</taxon>
        <taxon>Actinomycetes</taxon>
        <taxon>Kitasatosporales</taxon>
        <taxon>Streptomycetaceae</taxon>
        <taxon>Streptomyces</taxon>
    </lineage>
</organism>
<dbReference type="Gene3D" id="1.50.10.100">
    <property type="entry name" value="Chondroitin AC/alginate lyase"/>
    <property type="match status" value="1"/>
</dbReference>
<keyword evidence="3" id="KW-1185">Reference proteome</keyword>
<accession>A0ABW7UVF7</accession>
<feature type="chain" id="PRO_5046166800" description="Fibronectin type-III domain-containing protein" evidence="1">
    <location>
        <begin position="45"/>
        <end position="940"/>
    </location>
</feature>
<feature type="signal peptide" evidence="1">
    <location>
        <begin position="1"/>
        <end position="44"/>
    </location>
</feature>
<dbReference type="InterPro" id="IPR008929">
    <property type="entry name" value="Chondroitin_lyas"/>
</dbReference>
<protein>
    <recommendedName>
        <fullName evidence="4">Fibronectin type-III domain-containing protein</fullName>
    </recommendedName>
</protein>
<reference evidence="2 3" key="1">
    <citation type="submission" date="2024-10" db="EMBL/GenBank/DDBJ databases">
        <title>The Natural Products Discovery Center: Release of the First 8490 Sequenced Strains for Exploring Actinobacteria Biosynthetic Diversity.</title>
        <authorList>
            <person name="Kalkreuter E."/>
            <person name="Kautsar S.A."/>
            <person name="Yang D."/>
            <person name="Bader C.D."/>
            <person name="Teijaro C.N."/>
            <person name="Fluegel L."/>
            <person name="Davis C.M."/>
            <person name="Simpson J.R."/>
            <person name="Lauterbach L."/>
            <person name="Steele A.D."/>
            <person name="Gui C."/>
            <person name="Meng S."/>
            <person name="Li G."/>
            <person name="Viehrig K."/>
            <person name="Ye F."/>
            <person name="Su P."/>
            <person name="Kiefer A.F."/>
            <person name="Nichols A."/>
            <person name="Cepeda A.J."/>
            <person name="Yan W."/>
            <person name="Fan B."/>
            <person name="Jiang Y."/>
            <person name="Adhikari A."/>
            <person name="Zheng C.-J."/>
            <person name="Schuster L."/>
            <person name="Cowan T.M."/>
            <person name="Smanski M.J."/>
            <person name="Chevrette M.G."/>
            <person name="De Carvalho L.P.S."/>
            <person name="Shen B."/>
        </authorList>
    </citation>
    <scope>NUCLEOTIDE SEQUENCE [LARGE SCALE GENOMIC DNA]</scope>
    <source>
        <strain evidence="2 3">NPDC020327</strain>
    </source>
</reference>
<dbReference type="Gene3D" id="2.60.40.10">
    <property type="entry name" value="Immunoglobulins"/>
    <property type="match status" value="1"/>
</dbReference>
<gene>
    <name evidence="2" type="ORF">ACH429_15160</name>
</gene>
<proteinExistence type="predicted"/>
<dbReference type="Gene3D" id="2.60.120.260">
    <property type="entry name" value="Galactose-binding domain-like"/>
    <property type="match status" value="1"/>
</dbReference>
<evidence type="ECO:0000313" key="2">
    <source>
        <dbReference type="EMBL" id="MFI1965427.1"/>
    </source>
</evidence>
<evidence type="ECO:0000313" key="3">
    <source>
        <dbReference type="Proteomes" id="UP001611548"/>
    </source>
</evidence>
<sequence length="940" mass="100043">MSRPSRASRPSRPLASSRLTRVAIAGAALAGALAVAVPAPPSYAAGLVVNGDFEQVGADGLPDGWKTIEAWGSFKVQVVDGAGPDGSRALLMETGSVDDNVTLGQEIANTDPARPQAYRVTFDQKAEGLTGYGGYLSTEYTGPIFGRITGTTGWHKVSRIVFAPKGAAVQKLWPRLGAATGRMLIDNVSMEPLEGNLVGANPLPTGEVNLSWDFGELADPAQAAHYEIHRGSYPGFKPDRKTLLRTVPAVAFAGDNTARPGQRYSYKIVALAADGSRLGVTEPETITTPERFEDNQGTNVLSATEVGRSARVAWRLKAGTRGPVTLYAGHRKLGTYSAESLGATLAPGQDKGATGFTLKGRDGTTLATAKLSGLQHPRLWVNDDKLADIRAAIQQPGTPKSTYDQLASRVSKGLPAYNYAPGEAEAAWARDAALLYQVSGDPAYAKTAYDALVAAGPRMPLTHPLSTGNAAPALAMAYDWAYQAWTAEQRAKARDSLGTAAAMLETTWHPNMDYPDKSSNWVAVTKCGELALRLALRSDGDYDLQERRIATLTDECARHFDLAYSDTGWYQEGYDYLDYELFIGAPGVLAGIDAGLDALKKSWQRPQLANLLMHCVSAQPDKARLQWGVGYPTGSAAVAAFAFTNVPEDQRAAFLWQYEKTVGGGGGVPGLLFYPFGKTPQDPDEGPAAVREGLLDDHGGAYQFRSRYQDADDVLVGLTNRNHRHSGWNGSETFSTSLIGQDVIWARQPGKETSKTELFSKPFVDGKVEPVVGKGRTLESRVYAGQGGGFLSLDGSANYQLAKAQRDVAVDLRPVGGADSVIAIHDAFADSTSHAYAWQLAPEAGTEITFGETEGGAATFVFKKGDSYLKGWILAPEGAQLSTDKGAFRVTRNGAEADFKIVLAVGKGTPPTATTSGSTLTLGDTAYDLADLKGFKPGRG</sequence>
<evidence type="ECO:0000256" key="1">
    <source>
        <dbReference type="SAM" id="SignalP"/>
    </source>
</evidence>
<dbReference type="Proteomes" id="UP001611548">
    <property type="component" value="Unassembled WGS sequence"/>
</dbReference>
<name>A0ABW7UVF7_9ACTN</name>
<keyword evidence="1" id="KW-0732">Signal</keyword>
<dbReference type="EMBL" id="JBIRWE010000005">
    <property type="protein sequence ID" value="MFI1965427.1"/>
    <property type="molecule type" value="Genomic_DNA"/>
</dbReference>
<comment type="caution">
    <text evidence="2">The sequence shown here is derived from an EMBL/GenBank/DDBJ whole genome shotgun (WGS) entry which is preliminary data.</text>
</comment>
<dbReference type="RefSeq" id="WP_055470511.1">
    <property type="nucleotide sequence ID" value="NZ_JBIRWE010000005.1"/>
</dbReference>